<dbReference type="InterPro" id="IPR043519">
    <property type="entry name" value="NT_sf"/>
</dbReference>
<name>A0AB38DJ15_9MYCO</name>
<dbReference type="PANTHER" id="PTHR41773">
    <property type="entry name" value="GTP PYROPHOSPHATASE-RELATED"/>
    <property type="match status" value="1"/>
</dbReference>
<dbReference type="Pfam" id="PF04607">
    <property type="entry name" value="RelA_SpoT"/>
    <property type="match status" value="1"/>
</dbReference>
<accession>A0AB38DJ15</accession>
<gene>
    <name evidence="2" type="primary">ywaC</name>
    <name evidence="2" type="ORF">SAMEA2275630_03714</name>
</gene>
<proteinExistence type="predicted"/>
<dbReference type="Gene3D" id="1.10.287.860">
    <property type="entry name" value="Nucleotidyltransferase"/>
    <property type="match status" value="1"/>
</dbReference>
<dbReference type="PANTHER" id="PTHR41773:SF1">
    <property type="entry name" value="RELA_SPOT DOMAIN-CONTAINING PROTEIN"/>
    <property type="match status" value="1"/>
</dbReference>
<dbReference type="CDD" id="cd05399">
    <property type="entry name" value="NT_Rel-Spo_like"/>
    <property type="match status" value="1"/>
</dbReference>
<dbReference type="AlphaFoldDB" id="A0AB38DJ15"/>
<protein>
    <submittedName>
        <fullName evidence="2">RelA/SpoT domain-containing protein</fullName>
        <ecNumber evidence="2">2.7.6.5</ecNumber>
    </submittedName>
</protein>
<comment type="caution">
    <text evidence="2">The sequence shown here is derived from an EMBL/GenBank/DDBJ whole genome shotgun (WGS) entry which is preliminary data.</text>
</comment>
<dbReference type="Gene3D" id="3.30.460.10">
    <property type="entry name" value="Beta Polymerase, domain 2"/>
    <property type="match status" value="1"/>
</dbReference>
<organism evidence="2 3">
    <name type="scientific">Mycobacteroides abscessus subsp. massiliense</name>
    <dbReference type="NCBI Taxonomy" id="1962118"/>
    <lineage>
        <taxon>Bacteria</taxon>
        <taxon>Bacillati</taxon>
        <taxon>Actinomycetota</taxon>
        <taxon>Actinomycetes</taxon>
        <taxon>Mycobacteriales</taxon>
        <taxon>Mycobacteriaceae</taxon>
        <taxon>Mycobacteroides</taxon>
        <taxon>Mycobacteroides abscessus</taxon>
    </lineage>
</organism>
<evidence type="ECO:0000313" key="2">
    <source>
        <dbReference type="EMBL" id="SKZ13538.1"/>
    </source>
</evidence>
<dbReference type="InterPro" id="IPR007685">
    <property type="entry name" value="RelA_SpoT"/>
</dbReference>
<evidence type="ECO:0000313" key="3">
    <source>
        <dbReference type="Proteomes" id="UP000190366"/>
    </source>
</evidence>
<sequence>MLTVTTDPGEDRGAEDWARQYDESAGLYQALCDEVEFSLKNALTDAGIKVHSAITRVKTKSSFLEKVRRKNYANPIKQMGDLVGARLVCLFLEDVPSVENVIRETFEILEYEDKGKVSPPEIWRYSSVHFNCKLGDSHSGARYNSVKHQQFEIQVRTILQDAWASVEHHLAYKGKDSIPDELKRDISALAGLFHVADNSFQQINHSSRRLDESASRRLTGLIDQLIRGQEITADVTIDRSTAKALLRELYPDRMPADDLEYSRFVDELAAVNIRSIGELRALLDENKSRYQDYEDDAMPIPQQLGGYRYFFADVGFARGILDKAVKGYADNRHMPQTGAP</sequence>
<dbReference type="SUPFAM" id="SSF81301">
    <property type="entry name" value="Nucleotidyltransferase"/>
    <property type="match status" value="1"/>
</dbReference>
<dbReference type="EC" id="2.7.6.5" evidence="2"/>
<keyword evidence="2" id="KW-0808">Transferase</keyword>
<reference evidence="2 3" key="1">
    <citation type="submission" date="2016-11" db="EMBL/GenBank/DDBJ databases">
        <authorList>
            <consortium name="Pathogen Informatics"/>
        </authorList>
    </citation>
    <scope>NUCLEOTIDE SEQUENCE [LARGE SCALE GENOMIC DNA]</scope>
    <source>
        <strain evidence="2 3">1168</strain>
    </source>
</reference>
<dbReference type="Proteomes" id="UP000190366">
    <property type="component" value="Unassembled WGS sequence"/>
</dbReference>
<feature type="domain" description="RelA/SpoT" evidence="1">
    <location>
        <begin position="55"/>
        <end position="178"/>
    </location>
</feature>
<evidence type="ECO:0000259" key="1">
    <source>
        <dbReference type="SMART" id="SM00954"/>
    </source>
</evidence>
<dbReference type="GO" id="GO:0008728">
    <property type="term" value="F:GTP diphosphokinase activity"/>
    <property type="evidence" value="ECO:0007669"/>
    <property type="project" value="UniProtKB-EC"/>
</dbReference>
<dbReference type="GO" id="GO:0015969">
    <property type="term" value="P:guanosine tetraphosphate metabolic process"/>
    <property type="evidence" value="ECO:0007669"/>
    <property type="project" value="InterPro"/>
</dbReference>
<dbReference type="SMART" id="SM00954">
    <property type="entry name" value="RelA_SpoT"/>
    <property type="match status" value="1"/>
</dbReference>
<dbReference type="EMBL" id="FVQL01000001">
    <property type="protein sequence ID" value="SKZ13538.1"/>
    <property type="molecule type" value="Genomic_DNA"/>
</dbReference>